<comment type="caution">
    <text evidence="1">The sequence shown here is derived from an EMBL/GenBank/DDBJ whole genome shotgun (WGS) entry which is preliminary data.</text>
</comment>
<proteinExistence type="predicted"/>
<gene>
    <name evidence="1" type="ORF">FH972_025574</name>
</gene>
<name>A0A5N6L1U4_9ROSI</name>
<accession>A0A5N6L1U4</accession>
<reference evidence="1 2" key="1">
    <citation type="submission" date="2019-06" db="EMBL/GenBank/DDBJ databases">
        <title>A chromosomal-level reference genome of Carpinus fangiana (Coryloideae, Betulaceae).</title>
        <authorList>
            <person name="Yang X."/>
            <person name="Wang Z."/>
            <person name="Zhang L."/>
            <person name="Hao G."/>
            <person name="Liu J."/>
            <person name="Yang Y."/>
        </authorList>
    </citation>
    <scope>NUCLEOTIDE SEQUENCE [LARGE SCALE GENOMIC DNA]</scope>
    <source>
        <strain evidence="1">Cfa_2016G</strain>
        <tissue evidence="1">Leaf</tissue>
    </source>
</reference>
<organism evidence="1 2">
    <name type="scientific">Carpinus fangiana</name>
    <dbReference type="NCBI Taxonomy" id="176857"/>
    <lineage>
        <taxon>Eukaryota</taxon>
        <taxon>Viridiplantae</taxon>
        <taxon>Streptophyta</taxon>
        <taxon>Embryophyta</taxon>
        <taxon>Tracheophyta</taxon>
        <taxon>Spermatophyta</taxon>
        <taxon>Magnoliopsida</taxon>
        <taxon>eudicotyledons</taxon>
        <taxon>Gunneridae</taxon>
        <taxon>Pentapetalae</taxon>
        <taxon>rosids</taxon>
        <taxon>fabids</taxon>
        <taxon>Fagales</taxon>
        <taxon>Betulaceae</taxon>
        <taxon>Carpinus</taxon>
    </lineage>
</organism>
<dbReference type="AlphaFoldDB" id="A0A5N6L1U4"/>
<dbReference type="EMBL" id="VIBQ01000059">
    <property type="protein sequence ID" value="KAB8542111.1"/>
    <property type="molecule type" value="Genomic_DNA"/>
</dbReference>
<evidence type="ECO:0000313" key="1">
    <source>
        <dbReference type="EMBL" id="KAB8542111.1"/>
    </source>
</evidence>
<keyword evidence="2" id="KW-1185">Reference proteome</keyword>
<protein>
    <submittedName>
        <fullName evidence="1">Uncharacterized protein</fullName>
    </submittedName>
</protein>
<dbReference type="Proteomes" id="UP000327013">
    <property type="component" value="Unassembled WGS sequence"/>
</dbReference>
<sequence>MPQGVVSPRVGLAASWQSAVQTLVHPNGLNLKGAHHQVSYPHPAASLSTPD</sequence>
<evidence type="ECO:0000313" key="2">
    <source>
        <dbReference type="Proteomes" id="UP000327013"/>
    </source>
</evidence>